<dbReference type="InterPro" id="IPR017853">
    <property type="entry name" value="GH"/>
</dbReference>
<dbReference type="OrthoDB" id="9765195at2"/>
<dbReference type="InterPro" id="IPR001360">
    <property type="entry name" value="Glyco_hydro_1"/>
</dbReference>
<evidence type="ECO:0000256" key="1">
    <source>
        <dbReference type="ARBA" id="ARBA00010838"/>
    </source>
</evidence>
<dbReference type="PANTHER" id="PTHR10353:SF122">
    <property type="entry name" value="6-PHOSPHO-BETA-GLUCOSIDASE ASCB-RELATED"/>
    <property type="match status" value="1"/>
</dbReference>
<dbReference type="EMBL" id="QVEV01000009">
    <property type="protein sequence ID" value="RGC16313.1"/>
    <property type="molecule type" value="Genomic_DNA"/>
</dbReference>
<accession>A0A3E2VY29</accession>
<dbReference type="AlphaFoldDB" id="A0A3E2VY29"/>
<evidence type="ECO:0000256" key="3">
    <source>
        <dbReference type="ARBA" id="ARBA00023295"/>
    </source>
</evidence>
<name>A0A3E2VY29_CLOIN</name>
<dbReference type="PROSITE" id="PS00572">
    <property type="entry name" value="GLYCOSYL_HYDROL_F1_1"/>
    <property type="match status" value="1"/>
</dbReference>
<dbReference type="SUPFAM" id="SSF51445">
    <property type="entry name" value="(Trans)glycosidases"/>
    <property type="match status" value="1"/>
</dbReference>
<dbReference type="FunFam" id="3.20.20.80:FF:000004">
    <property type="entry name" value="Beta-glucosidase 6-phospho-beta-glucosidase"/>
    <property type="match status" value="1"/>
</dbReference>
<dbReference type="GO" id="GO:0005829">
    <property type="term" value="C:cytosol"/>
    <property type="evidence" value="ECO:0007669"/>
    <property type="project" value="TreeGrafter"/>
</dbReference>
<organism evidence="6 7">
    <name type="scientific">Clostridium innocuum</name>
    <dbReference type="NCBI Taxonomy" id="1522"/>
    <lineage>
        <taxon>Bacteria</taxon>
        <taxon>Bacillati</taxon>
        <taxon>Bacillota</taxon>
        <taxon>Clostridia</taxon>
        <taxon>Eubacteriales</taxon>
        <taxon>Clostridiaceae</taxon>
        <taxon>Clostridium</taxon>
    </lineage>
</organism>
<comment type="caution">
    <text evidence="6">The sequence shown here is derived from an EMBL/GenBank/DDBJ whole genome shotgun (WGS) entry which is preliminary data.</text>
</comment>
<dbReference type="Gene3D" id="3.20.20.80">
    <property type="entry name" value="Glycosidases"/>
    <property type="match status" value="1"/>
</dbReference>
<reference evidence="6 7" key="1">
    <citation type="submission" date="2018-08" db="EMBL/GenBank/DDBJ databases">
        <title>A genome reference for cultivated species of the human gut microbiota.</title>
        <authorList>
            <person name="Zou Y."/>
            <person name="Xue W."/>
            <person name="Luo G."/>
        </authorList>
    </citation>
    <scope>NUCLEOTIDE SEQUENCE [LARGE SCALE GENOMIC DNA]</scope>
    <source>
        <strain evidence="6 7">OF01-2LB</strain>
    </source>
</reference>
<keyword evidence="3" id="KW-0326">Glycosidase</keyword>
<sequence length="473" mass="54588">MEESVMSRFPNGFLWGGAISASQSEGAYDVGGKGLTIFDVTEAGNKNTPRKRHDKIENDIHYPSHTAIDFYHTYAQDIQLFRELGIQCLRTSINWTRIYPNGIEELPNEEGLAYYDALFDELLKNDITPVVTIHHSDTPLYIAEHYGGWINRTTVDLFLKYAKTVLCRYKDKIKYWIVINEINAINYVEWFSAAAENMTLQEKETASYHLLLANASVVCAAKKINPDFIMGGMVTDCHTYPYTCDPQDVFQSIQDKHRNIFFADVMCRGEYPSYKWKELNRFDIQLHIKEEEKNILKKGCIEFLAFSYYSSHVSSMVKDEDIQGNLIQNIKGKNNPYLKSSQWGWSIDPMGLRIALNEFYDRYELPLFIVENGLGARDDAKQLPYINDDYRIEYLREHIAAARDAVTIDGVDLMGYLVWGFIDIVSGVTGEMDKRYGLIYVDRNNKGQGSNLRYKKKSFEWYQKVIASQGEEL</sequence>
<dbReference type="GO" id="GO:0008422">
    <property type="term" value="F:beta-glucosidase activity"/>
    <property type="evidence" value="ECO:0007669"/>
    <property type="project" value="TreeGrafter"/>
</dbReference>
<gene>
    <name evidence="6" type="ORF">DXA38_08290</name>
</gene>
<proteinExistence type="inferred from homology"/>
<dbReference type="InterPro" id="IPR018120">
    <property type="entry name" value="Glyco_hydro_1_AS"/>
</dbReference>
<dbReference type="GO" id="GO:0016052">
    <property type="term" value="P:carbohydrate catabolic process"/>
    <property type="evidence" value="ECO:0007669"/>
    <property type="project" value="TreeGrafter"/>
</dbReference>
<evidence type="ECO:0000256" key="5">
    <source>
        <dbReference type="RuleBase" id="RU003690"/>
    </source>
</evidence>
<evidence type="ECO:0000313" key="6">
    <source>
        <dbReference type="EMBL" id="RGC16313.1"/>
    </source>
</evidence>
<dbReference type="PANTHER" id="PTHR10353">
    <property type="entry name" value="GLYCOSYL HYDROLASE"/>
    <property type="match status" value="1"/>
</dbReference>
<feature type="active site" description="Nucleophile" evidence="4">
    <location>
        <position position="371"/>
    </location>
</feature>
<protein>
    <submittedName>
        <fullName evidence="6">6-phospho-beta-glucosidase</fullName>
    </submittedName>
</protein>
<dbReference type="Proteomes" id="UP000260025">
    <property type="component" value="Unassembled WGS sequence"/>
</dbReference>
<dbReference type="PRINTS" id="PR00131">
    <property type="entry name" value="GLHYDRLASE1"/>
</dbReference>
<comment type="similarity">
    <text evidence="1 5">Belongs to the glycosyl hydrolase 1 family.</text>
</comment>
<dbReference type="Pfam" id="PF00232">
    <property type="entry name" value="Glyco_hydro_1"/>
    <property type="match status" value="1"/>
</dbReference>
<evidence type="ECO:0000256" key="4">
    <source>
        <dbReference type="PROSITE-ProRule" id="PRU10055"/>
    </source>
</evidence>
<evidence type="ECO:0000313" key="7">
    <source>
        <dbReference type="Proteomes" id="UP000260025"/>
    </source>
</evidence>
<evidence type="ECO:0000256" key="2">
    <source>
        <dbReference type="ARBA" id="ARBA00022801"/>
    </source>
</evidence>
<keyword evidence="2" id="KW-0378">Hydrolase</keyword>